<keyword evidence="7" id="KW-1185">Reference proteome</keyword>
<dbReference type="Gene3D" id="3.40.640.10">
    <property type="entry name" value="Type I PLP-dependent aspartate aminotransferase-like (Major domain)"/>
    <property type="match status" value="1"/>
</dbReference>
<evidence type="ECO:0000256" key="5">
    <source>
        <dbReference type="RuleBase" id="RU362118"/>
    </source>
</evidence>
<dbReference type="InterPro" id="IPR000277">
    <property type="entry name" value="Cys/Met-Metab_PyrdxlP-dep_enz"/>
</dbReference>
<dbReference type="FunFam" id="3.40.640.10:FF:000009">
    <property type="entry name" value="Cystathionine gamma-synthase homolog"/>
    <property type="match status" value="1"/>
</dbReference>
<evidence type="ECO:0000313" key="6">
    <source>
        <dbReference type="EMBL" id="GBG95740.1"/>
    </source>
</evidence>
<gene>
    <name evidence="6" type="primary">metC</name>
    <name evidence="6" type="ORF">LFYK43_21990</name>
</gene>
<dbReference type="GO" id="GO:0019346">
    <property type="term" value="P:transsulfuration"/>
    <property type="evidence" value="ECO:0007669"/>
    <property type="project" value="InterPro"/>
</dbReference>
<dbReference type="RefSeq" id="WP_124978300.1">
    <property type="nucleotide sequence ID" value="NZ_BFFP01000051.1"/>
</dbReference>
<dbReference type="Gene3D" id="3.90.1150.10">
    <property type="entry name" value="Aspartate Aminotransferase, domain 1"/>
    <property type="match status" value="1"/>
</dbReference>
<dbReference type="InterPro" id="IPR015424">
    <property type="entry name" value="PyrdxlP-dep_Trfase"/>
</dbReference>
<comment type="caution">
    <text evidence="6">The sequence shown here is derived from an EMBL/GenBank/DDBJ whole genome shotgun (WGS) entry which is preliminary data.</text>
</comment>
<evidence type="ECO:0000256" key="3">
    <source>
        <dbReference type="ARBA" id="ARBA00022898"/>
    </source>
</evidence>
<dbReference type="InterPro" id="IPR015421">
    <property type="entry name" value="PyrdxlP-dep_Trfase_major"/>
</dbReference>
<feature type="modified residue" description="N6-(pyridoxal phosphate)lysine" evidence="4">
    <location>
        <position position="201"/>
    </location>
</feature>
<comment type="similarity">
    <text evidence="2 5">Belongs to the trans-sulfuration enzymes family.</text>
</comment>
<dbReference type="OrthoDB" id="9780685at2"/>
<dbReference type="SUPFAM" id="SSF53383">
    <property type="entry name" value="PLP-dependent transferases"/>
    <property type="match status" value="1"/>
</dbReference>
<dbReference type="EMBL" id="BFFP01000051">
    <property type="protein sequence ID" value="GBG95740.1"/>
    <property type="molecule type" value="Genomic_DNA"/>
</dbReference>
<accession>A0A401IW19</accession>
<dbReference type="GO" id="GO:0030170">
    <property type="term" value="F:pyridoxal phosphate binding"/>
    <property type="evidence" value="ECO:0007669"/>
    <property type="project" value="InterPro"/>
</dbReference>
<organism evidence="6 7">
    <name type="scientific">Ligilactobacillus salitolerans</name>
    <dbReference type="NCBI Taxonomy" id="1808352"/>
    <lineage>
        <taxon>Bacteria</taxon>
        <taxon>Bacillati</taxon>
        <taxon>Bacillota</taxon>
        <taxon>Bacilli</taxon>
        <taxon>Lactobacillales</taxon>
        <taxon>Lactobacillaceae</taxon>
        <taxon>Ligilactobacillus</taxon>
    </lineage>
</organism>
<dbReference type="GO" id="GO:0005737">
    <property type="term" value="C:cytoplasm"/>
    <property type="evidence" value="ECO:0007669"/>
    <property type="project" value="TreeGrafter"/>
</dbReference>
<proteinExistence type="inferred from homology"/>
<evidence type="ECO:0000256" key="1">
    <source>
        <dbReference type="ARBA" id="ARBA00001933"/>
    </source>
</evidence>
<comment type="cofactor">
    <cofactor evidence="1 5">
        <name>pyridoxal 5'-phosphate</name>
        <dbReference type="ChEBI" id="CHEBI:597326"/>
    </cofactor>
</comment>
<dbReference type="PANTHER" id="PTHR11808:SF90">
    <property type="entry name" value="CYSTATHIONINE GAMMA-SYNTHASE"/>
    <property type="match status" value="1"/>
</dbReference>
<dbReference type="PANTHER" id="PTHR11808">
    <property type="entry name" value="TRANS-SULFURATION ENZYME FAMILY MEMBER"/>
    <property type="match status" value="1"/>
</dbReference>
<protein>
    <submittedName>
        <fullName evidence="6">Cystathionine beta-lyase</fullName>
    </submittedName>
</protein>
<dbReference type="InterPro" id="IPR015422">
    <property type="entry name" value="PyrdxlP-dep_Trfase_small"/>
</dbReference>
<dbReference type="Pfam" id="PF01053">
    <property type="entry name" value="Cys_Met_Meta_PP"/>
    <property type="match status" value="1"/>
</dbReference>
<evidence type="ECO:0000256" key="4">
    <source>
        <dbReference type="PIRSR" id="PIRSR001434-2"/>
    </source>
</evidence>
<evidence type="ECO:0000313" key="7">
    <source>
        <dbReference type="Proteomes" id="UP000286848"/>
    </source>
</evidence>
<evidence type="ECO:0000256" key="2">
    <source>
        <dbReference type="ARBA" id="ARBA00009077"/>
    </source>
</evidence>
<dbReference type="AlphaFoldDB" id="A0A401IW19"/>
<reference evidence="6 7" key="1">
    <citation type="journal article" date="2019" name="Int. J. Syst. Evol. Microbiol.">
        <title>Lactobacillus salitolerans sp. nov., a novel lactic acid bacterium isolated from spent mushroom substrates.</title>
        <authorList>
            <person name="Tohno M."/>
            <person name="Tanizawa Y."/>
            <person name="Kojima Y."/>
            <person name="Sakamoto M."/>
            <person name="Nakamura Y."/>
            <person name="Ohkuma M."/>
            <person name="Kobayashi H."/>
        </authorList>
    </citation>
    <scope>NUCLEOTIDE SEQUENCE [LARGE SCALE GENOMIC DNA]</scope>
    <source>
        <strain evidence="6 7">YK43</strain>
    </source>
</reference>
<keyword evidence="3 4" id="KW-0663">Pyridoxal phosphate</keyword>
<dbReference type="InterPro" id="IPR054542">
    <property type="entry name" value="Cys_met_metab_PP"/>
</dbReference>
<name>A0A401IW19_9LACO</name>
<dbReference type="PIRSF" id="PIRSF001434">
    <property type="entry name" value="CGS"/>
    <property type="match status" value="1"/>
</dbReference>
<keyword evidence="6" id="KW-0456">Lyase</keyword>
<dbReference type="Proteomes" id="UP000286848">
    <property type="component" value="Unassembled WGS sequence"/>
</dbReference>
<dbReference type="PROSITE" id="PS00868">
    <property type="entry name" value="CYS_MET_METAB_PP"/>
    <property type="match status" value="1"/>
</dbReference>
<dbReference type="GO" id="GO:0016846">
    <property type="term" value="F:carbon-sulfur lyase activity"/>
    <property type="evidence" value="ECO:0007669"/>
    <property type="project" value="TreeGrafter"/>
</dbReference>
<dbReference type="FunFam" id="3.90.1150.10:FF:000070">
    <property type="entry name" value="Putative cystathionine gamma-synthase"/>
    <property type="match status" value="1"/>
</dbReference>
<sequence length="382" mass="42424">MAEKEELETFLVQAGNRSDDQKTGAVSTPVYFSTAYRHHGLGESTGYDYARENNPTRDVLQAALSKLENGVQAFALSSGMAAIQLVFSKFRSGDQIVISDDLYGGSFRYFDDLHHNYAIDFISWDGQDTEFLQKAVAKPQVKAVWLETPSNPTMKLIDIQKTAEIAHQHETEVIVDNTFYTPIIQRPLDEGADVVVHSATKYLGGHNDILAGAVVCKSAENAAIYERNLMTTGAVLDPFSCWLLIRSLKTLPLRMEKHEKNAQELVTALEKEPLVTQVLYPGHGGMISFYLRDAGLVDQFLRHLRVISFAESLGGVESLVTVPATQTHADLTEEQRQKKHITKNLLRLSVGIENSQDLIKDIQQALAKSAEYSHNQVTSTEG</sequence>
<dbReference type="CDD" id="cd00614">
    <property type="entry name" value="CGS_like"/>
    <property type="match status" value="1"/>
</dbReference>